<dbReference type="EMBL" id="CP097899">
    <property type="protein sequence ID" value="URN93150.1"/>
    <property type="molecule type" value="Genomic_DNA"/>
</dbReference>
<dbReference type="KEGG" id="plig:NAG76_15045"/>
<name>A0A9J6ZAD2_9BACL</name>
<dbReference type="Proteomes" id="UP001056756">
    <property type="component" value="Chromosome"/>
</dbReference>
<dbReference type="SUPFAM" id="SSF82114">
    <property type="entry name" value="Riboflavin kinase-like"/>
    <property type="match status" value="1"/>
</dbReference>
<keyword evidence="9" id="KW-0418">Kinase</keyword>
<keyword evidence="5" id="KW-0547">Nucleotide-binding</keyword>
<protein>
    <recommendedName>
        <fullName evidence="1">riboflavin kinase</fullName>
        <ecNumber evidence="1">2.7.1.26</ecNumber>
    </recommendedName>
</protein>
<dbReference type="PANTHER" id="PTHR22749:SF6">
    <property type="entry name" value="RIBOFLAVIN KINASE"/>
    <property type="match status" value="1"/>
</dbReference>
<evidence type="ECO:0000256" key="3">
    <source>
        <dbReference type="ARBA" id="ARBA00022643"/>
    </source>
</evidence>
<dbReference type="SMART" id="SM00904">
    <property type="entry name" value="Flavokinase"/>
    <property type="match status" value="1"/>
</dbReference>
<accession>A0A9J6ZAD2</accession>
<dbReference type="AlphaFoldDB" id="A0A9J6ZAD2"/>
<keyword evidence="6" id="KW-0067">ATP-binding</keyword>
<evidence type="ECO:0000256" key="7">
    <source>
        <dbReference type="ARBA" id="ARBA00047880"/>
    </source>
</evidence>
<dbReference type="Pfam" id="PF01687">
    <property type="entry name" value="Flavokinase"/>
    <property type="match status" value="1"/>
</dbReference>
<evidence type="ECO:0000259" key="8">
    <source>
        <dbReference type="SMART" id="SM00904"/>
    </source>
</evidence>
<dbReference type="EC" id="2.7.1.26" evidence="1"/>
<keyword evidence="4" id="KW-0808">Transferase</keyword>
<dbReference type="InterPro" id="IPR015865">
    <property type="entry name" value="Riboflavin_kinase_bac/euk"/>
</dbReference>
<keyword evidence="2" id="KW-0285">Flavoprotein</keyword>
<dbReference type="InterPro" id="IPR023465">
    <property type="entry name" value="Riboflavin_kinase_dom_sf"/>
</dbReference>
<dbReference type="InterPro" id="IPR023468">
    <property type="entry name" value="Riboflavin_kinase"/>
</dbReference>
<proteinExistence type="predicted"/>
<dbReference type="GO" id="GO:0008531">
    <property type="term" value="F:riboflavin kinase activity"/>
    <property type="evidence" value="ECO:0007669"/>
    <property type="project" value="UniProtKB-EC"/>
</dbReference>
<evidence type="ECO:0000256" key="5">
    <source>
        <dbReference type="ARBA" id="ARBA00022741"/>
    </source>
</evidence>
<evidence type="ECO:0000313" key="9">
    <source>
        <dbReference type="EMBL" id="URN93150.1"/>
    </source>
</evidence>
<feature type="domain" description="Riboflavin kinase" evidence="8">
    <location>
        <begin position="1"/>
        <end position="130"/>
    </location>
</feature>
<dbReference type="PANTHER" id="PTHR22749">
    <property type="entry name" value="RIBOFLAVIN KINASE/FMN ADENYLYLTRANSFERASE"/>
    <property type="match status" value="1"/>
</dbReference>
<dbReference type="GO" id="GO:0009398">
    <property type="term" value="P:FMN biosynthetic process"/>
    <property type="evidence" value="ECO:0007669"/>
    <property type="project" value="TreeGrafter"/>
</dbReference>
<evidence type="ECO:0000313" key="10">
    <source>
        <dbReference type="Proteomes" id="UP001056756"/>
    </source>
</evidence>
<dbReference type="GO" id="GO:0009231">
    <property type="term" value="P:riboflavin biosynthetic process"/>
    <property type="evidence" value="ECO:0007669"/>
    <property type="project" value="InterPro"/>
</dbReference>
<dbReference type="Gene3D" id="2.40.30.30">
    <property type="entry name" value="Riboflavin kinase-like"/>
    <property type="match status" value="1"/>
</dbReference>
<gene>
    <name evidence="9" type="ORF">NAG76_15045</name>
</gene>
<organism evidence="9 10">
    <name type="scientific">Candidatus Pristimantibacillus lignocellulolyticus</name>
    <dbReference type="NCBI Taxonomy" id="2994561"/>
    <lineage>
        <taxon>Bacteria</taxon>
        <taxon>Bacillati</taxon>
        <taxon>Bacillota</taxon>
        <taxon>Bacilli</taxon>
        <taxon>Bacillales</taxon>
        <taxon>Paenibacillaceae</taxon>
        <taxon>Candidatus Pristimantibacillus</taxon>
    </lineage>
</organism>
<dbReference type="GO" id="GO:0005524">
    <property type="term" value="F:ATP binding"/>
    <property type="evidence" value="ECO:0007669"/>
    <property type="project" value="UniProtKB-KW"/>
</dbReference>
<evidence type="ECO:0000256" key="1">
    <source>
        <dbReference type="ARBA" id="ARBA00012105"/>
    </source>
</evidence>
<evidence type="ECO:0000256" key="6">
    <source>
        <dbReference type="ARBA" id="ARBA00022840"/>
    </source>
</evidence>
<evidence type="ECO:0000256" key="2">
    <source>
        <dbReference type="ARBA" id="ARBA00022630"/>
    </source>
</evidence>
<comment type="catalytic activity">
    <reaction evidence="7">
        <text>riboflavin + ATP = FMN + ADP + H(+)</text>
        <dbReference type="Rhea" id="RHEA:14357"/>
        <dbReference type="ChEBI" id="CHEBI:15378"/>
        <dbReference type="ChEBI" id="CHEBI:30616"/>
        <dbReference type="ChEBI" id="CHEBI:57986"/>
        <dbReference type="ChEBI" id="CHEBI:58210"/>
        <dbReference type="ChEBI" id="CHEBI:456216"/>
        <dbReference type="EC" id="2.7.1.26"/>
    </reaction>
</comment>
<evidence type="ECO:0000256" key="4">
    <source>
        <dbReference type="ARBA" id="ARBA00022679"/>
    </source>
</evidence>
<sequence>MSGSSYVIGEVVHGAALGRELMFPTINLGGNVDQYDSPKAGIYLGIAEIITGVFANQSFYTLISAGYRPTVNGDSYKIEAYLLDFSGDLYGEQVKVTFSTYLRDEIKYDNLDDLIEQMKLDELNGRAMIAQGKIEALT</sequence>
<keyword evidence="3" id="KW-0288">FMN</keyword>
<reference evidence="9" key="1">
    <citation type="submission" date="2022-05" db="EMBL/GenBank/DDBJ databases">
        <title>Novel bacterial taxa in a minimal lignocellulolytic consortium and its capacity to transform plastics disclosed by genome-resolved metagenomics.</title>
        <authorList>
            <person name="Rodriguez C.A.D."/>
            <person name="Diaz-Garcia L."/>
            <person name="Herrera K."/>
            <person name="Tarazona N.A."/>
            <person name="Sproer C."/>
            <person name="Overmann J."/>
            <person name="Jimenez D.J."/>
        </authorList>
    </citation>
    <scope>NUCLEOTIDE SEQUENCE</scope>
    <source>
        <strain evidence="9">MAG5</strain>
    </source>
</reference>